<evidence type="ECO:0000313" key="1">
    <source>
        <dbReference type="EMBL" id="VEL43220.1"/>
    </source>
</evidence>
<accession>A0A3S5AR57</accession>
<dbReference type="Proteomes" id="UP000784294">
    <property type="component" value="Unassembled WGS sequence"/>
</dbReference>
<keyword evidence="2" id="KW-1185">Reference proteome</keyword>
<dbReference type="EMBL" id="CAAALY010279682">
    <property type="protein sequence ID" value="VEL43220.1"/>
    <property type="molecule type" value="Genomic_DNA"/>
</dbReference>
<protein>
    <submittedName>
        <fullName evidence="1">Uncharacterized protein</fullName>
    </submittedName>
</protein>
<gene>
    <name evidence="1" type="ORF">PXEA_LOCUS36660</name>
</gene>
<comment type="caution">
    <text evidence="1">The sequence shown here is derived from an EMBL/GenBank/DDBJ whole genome shotgun (WGS) entry which is preliminary data.</text>
</comment>
<organism evidence="1 2">
    <name type="scientific">Protopolystoma xenopodis</name>
    <dbReference type="NCBI Taxonomy" id="117903"/>
    <lineage>
        <taxon>Eukaryota</taxon>
        <taxon>Metazoa</taxon>
        <taxon>Spiralia</taxon>
        <taxon>Lophotrochozoa</taxon>
        <taxon>Platyhelminthes</taxon>
        <taxon>Monogenea</taxon>
        <taxon>Polyopisthocotylea</taxon>
        <taxon>Polystomatidea</taxon>
        <taxon>Polystomatidae</taxon>
        <taxon>Protopolystoma</taxon>
    </lineage>
</organism>
<name>A0A3S5AR57_9PLAT</name>
<evidence type="ECO:0000313" key="2">
    <source>
        <dbReference type="Proteomes" id="UP000784294"/>
    </source>
</evidence>
<dbReference type="AlphaFoldDB" id="A0A3S5AR57"/>
<proteinExistence type="predicted"/>
<sequence>MNKVFSGSGKKAVCQAHLPHGTVLLSESLGAVSPRSAILVGWSRRSSLQPSSSPPFFFGYSAQRILASSAHLKALIRVPLSSRFPEVCMHQILFATTCMPASTSGATLSSARHNLCCNLIASISSSNHFERSIHANWIYDETRRIVHCQRPAATAAATAVKS</sequence>
<reference evidence="1" key="1">
    <citation type="submission" date="2018-11" db="EMBL/GenBank/DDBJ databases">
        <authorList>
            <consortium name="Pathogen Informatics"/>
        </authorList>
    </citation>
    <scope>NUCLEOTIDE SEQUENCE</scope>
</reference>